<reference evidence="3 4" key="1">
    <citation type="submission" date="2019-03" db="EMBL/GenBank/DDBJ databases">
        <title>Draft genome sequences of novel Actinobacteria.</title>
        <authorList>
            <person name="Sahin N."/>
            <person name="Ay H."/>
            <person name="Saygin H."/>
        </authorList>
    </citation>
    <scope>NUCLEOTIDE SEQUENCE [LARGE SCALE GENOMIC DNA]</scope>
    <source>
        <strain evidence="3 4">6K102</strain>
    </source>
</reference>
<dbReference type="InterPro" id="IPR025442">
    <property type="entry name" value="DUF4185"/>
</dbReference>
<evidence type="ECO:0000313" key="3">
    <source>
        <dbReference type="EMBL" id="TDE48447.1"/>
    </source>
</evidence>
<proteinExistence type="predicted"/>
<name>A0A4R5FE71_9ACTN</name>
<feature type="domain" description="DUF4185" evidence="2">
    <location>
        <begin position="55"/>
        <end position="357"/>
    </location>
</feature>
<gene>
    <name evidence="3" type="ORF">E1295_21500</name>
</gene>
<feature type="signal peptide" evidence="1">
    <location>
        <begin position="1"/>
        <end position="31"/>
    </location>
</feature>
<comment type="caution">
    <text evidence="3">The sequence shown here is derived from an EMBL/GenBank/DDBJ whole genome shotgun (WGS) entry which is preliminary data.</text>
</comment>
<evidence type="ECO:0000259" key="2">
    <source>
        <dbReference type="Pfam" id="PF13810"/>
    </source>
</evidence>
<organism evidence="3 4">
    <name type="scientific">Nonomuraea mesophila</name>
    <dbReference type="NCBI Taxonomy" id="2530382"/>
    <lineage>
        <taxon>Bacteria</taxon>
        <taxon>Bacillati</taxon>
        <taxon>Actinomycetota</taxon>
        <taxon>Actinomycetes</taxon>
        <taxon>Streptosporangiales</taxon>
        <taxon>Streptosporangiaceae</taxon>
        <taxon>Nonomuraea</taxon>
    </lineage>
</organism>
<dbReference type="RefSeq" id="WP_132632127.1">
    <property type="nucleotide sequence ID" value="NZ_SMLD01000055.1"/>
</dbReference>
<keyword evidence="1" id="KW-0732">Signal</keyword>
<evidence type="ECO:0000313" key="4">
    <source>
        <dbReference type="Proteomes" id="UP000295136"/>
    </source>
</evidence>
<protein>
    <submittedName>
        <fullName evidence="3">DUF4185 domain-containing protein</fullName>
    </submittedName>
</protein>
<dbReference type="Gene3D" id="2.60.120.260">
    <property type="entry name" value="Galactose-binding domain-like"/>
    <property type="match status" value="1"/>
</dbReference>
<sequence length="511" mass="54392">MRLGSRAWAPVGSALLLLVALGGTAPLPAQAGTAGTAGTARSPAVVVGKLTGPGSLSDTPGRWQVKATDLGIMWDNGRGEVLAAFGDTFGADWEPPGANGGDWRSQVLLRSTDRDLSDGMTFSGAATDRQGHAKELIPSKKVDGDEITVIPTAGVSVGSRQHLAYMSVRHWGPPGQWDTNHAGIAFSDDNGQTWTTEGGPRWDNPGGTDPFQMAALVRRDGFVYLYGTPNGRAGAVHLARVPEDQVLSKDAYRYWTGTAWQSGPDTAAAPVVPAPAGELSVSYNDFTGRWLMTYLQGSDIVLRSAPDPTGPWSAPAVVASSADYPGLYGGFMHPWSSGPDLYLALSQWTPYNVYLTRITLSPDAGITNPNLVRDPGFERQSAGSPAAPWACHGNCGIDQATWGFTGDRNGFARHNSGWHDLHQVVEVEPDTTYTLAGWLRTSPNNDNGFLGVRVPGGSPVKEVNFRAVSAWTPFTVTFDSGSRTSVEVFAGIWTDNGDMWLQADEFSLVAS</sequence>
<dbReference type="Proteomes" id="UP000295136">
    <property type="component" value="Unassembled WGS sequence"/>
</dbReference>
<evidence type="ECO:0000256" key="1">
    <source>
        <dbReference type="SAM" id="SignalP"/>
    </source>
</evidence>
<keyword evidence="4" id="KW-1185">Reference proteome</keyword>
<dbReference type="Pfam" id="PF13810">
    <property type="entry name" value="DUF4185"/>
    <property type="match status" value="1"/>
</dbReference>
<feature type="chain" id="PRO_5020929276" evidence="1">
    <location>
        <begin position="32"/>
        <end position="511"/>
    </location>
</feature>
<dbReference type="EMBL" id="SMLD01000055">
    <property type="protein sequence ID" value="TDE48447.1"/>
    <property type="molecule type" value="Genomic_DNA"/>
</dbReference>
<accession>A0A4R5FE71</accession>
<dbReference type="CDD" id="cd15482">
    <property type="entry name" value="Sialidase_non-viral"/>
    <property type="match status" value="1"/>
</dbReference>
<dbReference type="AlphaFoldDB" id="A0A4R5FE71"/>